<protein>
    <submittedName>
        <fullName evidence="1">Uncharacterized protein</fullName>
    </submittedName>
</protein>
<dbReference type="RefSeq" id="YP_009790242.1">
    <property type="nucleotide sequence ID" value="NC_047823.1"/>
</dbReference>
<name>A0A1W6DXN0_9CAUD</name>
<reference evidence="1 2" key="1">
    <citation type="submission" date="2017-03" db="EMBL/GenBank/DDBJ databases">
        <title>Complete Genome Sequence of Lytic Bacteriophage CF1 Infecting Citrobacter freundii Isolates.</title>
        <authorList>
            <person name="Kim D."/>
        </authorList>
    </citation>
    <scope>NUCLEOTIDE SEQUENCE [LARGE SCALE GENOMIC DNA]</scope>
</reference>
<keyword evidence="2" id="KW-1185">Reference proteome</keyword>
<evidence type="ECO:0000313" key="2">
    <source>
        <dbReference type="Proteomes" id="UP000222529"/>
    </source>
</evidence>
<accession>A0A1W6DXN0</accession>
<dbReference type="GeneID" id="54980398"/>
<evidence type="ECO:0000313" key="1">
    <source>
        <dbReference type="EMBL" id="ARK07639.1"/>
    </source>
</evidence>
<proteinExistence type="predicted"/>
<dbReference type="KEGG" id="vg:54980398"/>
<sequence>MSHKNFVGKKVKVKAFGEFTGAWTFDSDRQYEMLYSRQDWLHIVDDRGLVLCLCVTDDKKRVYAPGVEHLCEIEVVS</sequence>
<organism evidence="1 2">
    <name type="scientific">Citrobacter phage CF1 DK-2017</name>
    <dbReference type="NCBI Taxonomy" id="2267237"/>
    <lineage>
        <taxon>Viruses</taxon>
        <taxon>Duplodnaviria</taxon>
        <taxon>Heunggongvirae</taxon>
        <taxon>Uroviricota</taxon>
        <taxon>Caudoviricetes</taxon>
        <taxon>Drexlerviridae</taxon>
        <taxon>Tempevirinae</taxon>
        <taxon>Tlsvirus</taxon>
        <taxon>Tlsvirus DK2017</taxon>
    </lineage>
</organism>
<dbReference type="Proteomes" id="UP000222529">
    <property type="component" value="Segment"/>
</dbReference>
<dbReference type="EMBL" id="KY694971">
    <property type="protein sequence ID" value="ARK07639.1"/>
    <property type="molecule type" value="Genomic_DNA"/>
</dbReference>